<organism evidence="2 3">
    <name type="scientific">Naganishia liquefaciens</name>
    <dbReference type="NCBI Taxonomy" id="104408"/>
    <lineage>
        <taxon>Eukaryota</taxon>
        <taxon>Fungi</taxon>
        <taxon>Dikarya</taxon>
        <taxon>Basidiomycota</taxon>
        <taxon>Agaricomycotina</taxon>
        <taxon>Tremellomycetes</taxon>
        <taxon>Filobasidiales</taxon>
        <taxon>Filobasidiaceae</taxon>
        <taxon>Naganishia</taxon>
    </lineage>
</organism>
<comment type="caution">
    <text evidence="2">The sequence shown here is derived from an EMBL/GenBank/DDBJ whole genome shotgun (WGS) entry which is preliminary data.</text>
</comment>
<evidence type="ECO:0000313" key="2">
    <source>
        <dbReference type="EMBL" id="GHJ85851.1"/>
    </source>
</evidence>
<name>A0A8H3TRX4_9TREE</name>
<evidence type="ECO:0000313" key="3">
    <source>
        <dbReference type="Proteomes" id="UP000620104"/>
    </source>
</evidence>
<accession>A0A8H3TRX4</accession>
<dbReference type="AlphaFoldDB" id="A0A8H3TRX4"/>
<keyword evidence="3" id="KW-1185">Reference proteome</keyword>
<evidence type="ECO:0000256" key="1">
    <source>
        <dbReference type="SAM" id="MobiDB-lite"/>
    </source>
</evidence>
<sequence>MPSKGPSLAELTKQITELRLAVEAMDSISPKVARLETAIDNIEGIQIAAAVNNQIELAKQEIISTVDDRLRAQFADPDLQCQLHARSSQEDFPELTLTELKYGLLQVVRQEVRDQLSQPTFLVELRDKLQLSGYDGDSESNDRIKSRKTSGRTRNISREHLIHYHFHSLLKKTNRRSCYWPELSYVTEEPGSVHHWPRPVGPDFEQPVSLLISDVQEETRLIERAINRGEDVKWDPTADERIVSASDVEMSPLNAPVNRATVWRPDFLHSRASSSHAFLIKVYELCKATLLASQNSGAGELTQLESQCLNQEISIYWDNVRKEYLVQTHIDRRTAKVAQQRRDRRNQRTERVSSPFITLFEK</sequence>
<gene>
    <name evidence="2" type="ORF">NliqN6_2253</name>
</gene>
<reference evidence="2" key="1">
    <citation type="submission" date="2020-07" db="EMBL/GenBank/DDBJ databases">
        <title>Draft Genome Sequence of a Deep-Sea Yeast, Naganishia (Cryptococcus) liquefaciens strain N6.</title>
        <authorList>
            <person name="Han Y.W."/>
            <person name="Kajitani R."/>
            <person name="Morimoto H."/>
            <person name="Parhat M."/>
            <person name="Tsubouchi H."/>
            <person name="Bakenova O."/>
            <person name="Ogata M."/>
            <person name="Argunhan B."/>
            <person name="Aoki R."/>
            <person name="Kajiwara S."/>
            <person name="Itoh T."/>
            <person name="Iwasaki H."/>
        </authorList>
    </citation>
    <scope>NUCLEOTIDE SEQUENCE</scope>
    <source>
        <strain evidence="2">N6</strain>
    </source>
</reference>
<dbReference type="EMBL" id="BLZA01000013">
    <property type="protein sequence ID" value="GHJ85851.1"/>
    <property type="molecule type" value="Genomic_DNA"/>
</dbReference>
<proteinExistence type="predicted"/>
<feature type="region of interest" description="Disordered" evidence="1">
    <location>
        <begin position="337"/>
        <end position="362"/>
    </location>
</feature>
<dbReference type="Proteomes" id="UP000620104">
    <property type="component" value="Unassembled WGS sequence"/>
</dbReference>
<protein>
    <submittedName>
        <fullName evidence="2">Uncharacterized protein</fullName>
    </submittedName>
</protein>